<keyword evidence="3" id="KW-1185">Reference proteome</keyword>
<gene>
    <name evidence="2" type="ORF">BSL78_18511</name>
</gene>
<evidence type="ECO:0000313" key="3">
    <source>
        <dbReference type="Proteomes" id="UP000230750"/>
    </source>
</evidence>
<evidence type="ECO:0008006" key="4">
    <source>
        <dbReference type="Google" id="ProtNLM"/>
    </source>
</evidence>
<organism evidence="2 3">
    <name type="scientific">Stichopus japonicus</name>
    <name type="common">Sea cucumber</name>
    <dbReference type="NCBI Taxonomy" id="307972"/>
    <lineage>
        <taxon>Eukaryota</taxon>
        <taxon>Metazoa</taxon>
        <taxon>Echinodermata</taxon>
        <taxon>Eleutherozoa</taxon>
        <taxon>Echinozoa</taxon>
        <taxon>Holothuroidea</taxon>
        <taxon>Aspidochirotacea</taxon>
        <taxon>Aspidochirotida</taxon>
        <taxon>Stichopodidae</taxon>
        <taxon>Apostichopus</taxon>
    </lineage>
</organism>
<keyword evidence="1" id="KW-0732">Signal</keyword>
<feature type="chain" id="PRO_5013936742" description="Secreted protein" evidence="1">
    <location>
        <begin position="18"/>
        <end position="138"/>
    </location>
</feature>
<evidence type="ECO:0000256" key="1">
    <source>
        <dbReference type="SAM" id="SignalP"/>
    </source>
</evidence>
<comment type="caution">
    <text evidence="2">The sequence shown here is derived from an EMBL/GenBank/DDBJ whole genome shotgun (WGS) entry which is preliminary data.</text>
</comment>
<name>A0A2G8K9H4_STIJA</name>
<feature type="signal peptide" evidence="1">
    <location>
        <begin position="1"/>
        <end position="17"/>
    </location>
</feature>
<proteinExistence type="predicted"/>
<dbReference type="EMBL" id="MRZV01000765">
    <property type="protein sequence ID" value="PIK44630.1"/>
    <property type="molecule type" value="Genomic_DNA"/>
</dbReference>
<reference evidence="2 3" key="1">
    <citation type="journal article" date="2017" name="PLoS Biol.">
        <title>The sea cucumber genome provides insights into morphological evolution and visceral regeneration.</title>
        <authorList>
            <person name="Zhang X."/>
            <person name="Sun L."/>
            <person name="Yuan J."/>
            <person name="Sun Y."/>
            <person name="Gao Y."/>
            <person name="Zhang L."/>
            <person name="Li S."/>
            <person name="Dai H."/>
            <person name="Hamel J.F."/>
            <person name="Liu C."/>
            <person name="Yu Y."/>
            <person name="Liu S."/>
            <person name="Lin W."/>
            <person name="Guo K."/>
            <person name="Jin S."/>
            <person name="Xu P."/>
            <person name="Storey K.B."/>
            <person name="Huan P."/>
            <person name="Zhang T."/>
            <person name="Zhou Y."/>
            <person name="Zhang J."/>
            <person name="Lin C."/>
            <person name="Li X."/>
            <person name="Xing L."/>
            <person name="Huo D."/>
            <person name="Sun M."/>
            <person name="Wang L."/>
            <person name="Mercier A."/>
            <person name="Li F."/>
            <person name="Yang H."/>
            <person name="Xiang J."/>
        </authorList>
    </citation>
    <scope>NUCLEOTIDE SEQUENCE [LARGE SCALE GENOMIC DNA]</scope>
    <source>
        <strain evidence="2">Shaxun</strain>
        <tissue evidence="2">Muscle</tissue>
    </source>
</reference>
<dbReference type="AlphaFoldDB" id="A0A2G8K9H4"/>
<dbReference type="Proteomes" id="UP000230750">
    <property type="component" value="Unassembled WGS sequence"/>
</dbReference>
<sequence>MIYLLLAFAVTIAVVTATYEDDDDDDFFTEIENYMEKRGKSKKMKLKACPGHERCQCWMRGTKVVQIAVCQQQKQFSMRIGLKLTSDGISRVSIYFEEQMPSHKWNTEPSTIVSSYDRGLYEEQLAQTAKKNISHFGR</sequence>
<accession>A0A2G8K9H4</accession>
<evidence type="ECO:0000313" key="2">
    <source>
        <dbReference type="EMBL" id="PIK44630.1"/>
    </source>
</evidence>
<protein>
    <recommendedName>
        <fullName evidence="4">Secreted protein</fullName>
    </recommendedName>
</protein>